<dbReference type="AlphaFoldDB" id="A0A5N6KTW4"/>
<sequence>MSLVSAAQANHSSASDRRHGPRHLVDSRAKRSFSLEPIILQITLRHTRPPGPPLQVCLVAQQCTSDGSPLGPSAVPSYTGQKLDTRQVAGVLTARYSIPRPSVPVKSAWRRQKHRLTPQRGAVSCLVHGFSVEEAAPRASPDASPPPVQPGNSSERRRKSDGSPPHTPVRLATPRPRSHSLDNSSQAISPLIRADLYESFSLFATLFEACLQHAMWTVAASVSAHPSELRKRLYRETQSSLDLFGTTCDLDQPFPIKIAQAWLLLAIYDFTRVHYRSGWMSTGRAYRIIQLMKLHEFDTVDNALEGLETPLEWTEREEKRRTFWTAYVFDAFANLHQGLPLTFQEHKVTTRLPVSEEDYQAGRPAPAEYLSDLLVADHFSVQLPFIECIIVASVCMQTLAHKAQSRQSPPFGATVQDFYTRHNFIDAILTNRTYVFSQKQSSSEPLFLFTHMMAHACTIILNGIPDALFQKPTDFQCINTQYRDFAWLAALEIVKLTNPLTHISYFKAHPLTSMPLMICAEFLFTHGSFEPSSVDSLQKVTDVLKYLSQVNSIAESFVLSVDIST</sequence>
<keyword evidence="5" id="KW-0804">Transcription</keyword>
<dbReference type="Pfam" id="PF04082">
    <property type="entry name" value="Fungal_trans"/>
    <property type="match status" value="1"/>
</dbReference>
<evidence type="ECO:0000256" key="1">
    <source>
        <dbReference type="ARBA" id="ARBA00004123"/>
    </source>
</evidence>
<evidence type="ECO:0000256" key="2">
    <source>
        <dbReference type="ARBA" id="ARBA00022723"/>
    </source>
</evidence>
<dbReference type="Proteomes" id="UP000327013">
    <property type="component" value="Unassembled WGS sequence"/>
</dbReference>
<dbReference type="OrthoDB" id="3037908at2759"/>
<dbReference type="CDD" id="cd12148">
    <property type="entry name" value="fungal_TF_MHR"/>
    <property type="match status" value="1"/>
</dbReference>
<evidence type="ECO:0000256" key="5">
    <source>
        <dbReference type="ARBA" id="ARBA00023163"/>
    </source>
</evidence>
<dbReference type="GO" id="GO:0008270">
    <property type="term" value="F:zinc ion binding"/>
    <property type="evidence" value="ECO:0007669"/>
    <property type="project" value="InterPro"/>
</dbReference>
<feature type="compositionally biased region" description="Basic and acidic residues" evidence="7">
    <location>
        <begin position="14"/>
        <end position="28"/>
    </location>
</feature>
<dbReference type="GO" id="GO:0003677">
    <property type="term" value="F:DNA binding"/>
    <property type="evidence" value="ECO:0007669"/>
    <property type="project" value="UniProtKB-KW"/>
</dbReference>
<feature type="region of interest" description="Disordered" evidence="7">
    <location>
        <begin position="135"/>
        <end position="184"/>
    </location>
</feature>
<gene>
    <name evidence="9" type="ORF">FH972_022998</name>
</gene>
<dbReference type="PANTHER" id="PTHR47338:SF3">
    <property type="entry name" value="C6 FINGER DOMAIN TRANSCRIPTION FACTOR DBAA-RELATED"/>
    <property type="match status" value="1"/>
</dbReference>
<evidence type="ECO:0000259" key="8">
    <source>
        <dbReference type="SMART" id="SM00906"/>
    </source>
</evidence>
<organism evidence="9 10">
    <name type="scientific">Carpinus fangiana</name>
    <dbReference type="NCBI Taxonomy" id="176857"/>
    <lineage>
        <taxon>Eukaryota</taxon>
        <taxon>Viridiplantae</taxon>
        <taxon>Streptophyta</taxon>
        <taxon>Embryophyta</taxon>
        <taxon>Tracheophyta</taxon>
        <taxon>Spermatophyta</taxon>
        <taxon>Magnoliopsida</taxon>
        <taxon>eudicotyledons</taxon>
        <taxon>Gunneridae</taxon>
        <taxon>Pentapetalae</taxon>
        <taxon>rosids</taxon>
        <taxon>fabids</taxon>
        <taxon>Fagales</taxon>
        <taxon>Betulaceae</taxon>
        <taxon>Carpinus</taxon>
    </lineage>
</organism>
<comment type="subcellular location">
    <subcellularLocation>
        <location evidence="1">Nucleus</location>
    </subcellularLocation>
</comment>
<evidence type="ECO:0000256" key="3">
    <source>
        <dbReference type="ARBA" id="ARBA00023015"/>
    </source>
</evidence>
<dbReference type="PANTHER" id="PTHR47338">
    <property type="entry name" value="ZN(II)2CYS6 TRANSCRIPTION FACTOR (EUROFUNG)-RELATED"/>
    <property type="match status" value="1"/>
</dbReference>
<proteinExistence type="predicted"/>
<dbReference type="GO" id="GO:0000981">
    <property type="term" value="F:DNA-binding transcription factor activity, RNA polymerase II-specific"/>
    <property type="evidence" value="ECO:0007669"/>
    <property type="project" value="InterPro"/>
</dbReference>
<keyword evidence="4" id="KW-0238">DNA-binding</keyword>
<feature type="domain" description="Xylanolytic transcriptional activator regulatory" evidence="8">
    <location>
        <begin position="278"/>
        <end position="359"/>
    </location>
</feature>
<reference evidence="9 10" key="1">
    <citation type="submission" date="2019-06" db="EMBL/GenBank/DDBJ databases">
        <title>A chromosomal-level reference genome of Carpinus fangiana (Coryloideae, Betulaceae).</title>
        <authorList>
            <person name="Yang X."/>
            <person name="Wang Z."/>
            <person name="Zhang L."/>
            <person name="Hao G."/>
            <person name="Liu J."/>
            <person name="Yang Y."/>
        </authorList>
    </citation>
    <scope>NUCLEOTIDE SEQUENCE [LARGE SCALE GENOMIC DNA]</scope>
    <source>
        <strain evidence="9">Cfa_2016G</strain>
        <tissue evidence="9">Leaf</tissue>
    </source>
</reference>
<evidence type="ECO:0000256" key="7">
    <source>
        <dbReference type="SAM" id="MobiDB-lite"/>
    </source>
</evidence>
<evidence type="ECO:0000313" key="9">
    <source>
        <dbReference type="EMBL" id="KAB8345946.1"/>
    </source>
</evidence>
<dbReference type="GO" id="GO:0005634">
    <property type="term" value="C:nucleus"/>
    <property type="evidence" value="ECO:0007669"/>
    <property type="project" value="UniProtKB-SubCell"/>
</dbReference>
<protein>
    <recommendedName>
        <fullName evidence="8">Xylanolytic transcriptional activator regulatory domain-containing protein</fullName>
    </recommendedName>
</protein>
<evidence type="ECO:0000313" key="10">
    <source>
        <dbReference type="Proteomes" id="UP000327013"/>
    </source>
</evidence>
<keyword evidence="2" id="KW-0479">Metal-binding</keyword>
<evidence type="ECO:0000256" key="4">
    <source>
        <dbReference type="ARBA" id="ARBA00023125"/>
    </source>
</evidence>
<dbReference type="EMBL" id="VIBQ01000013">
    <property type="protein sequence ID" value="KAB8345946.1"/>
    <property type="molecule type" value="Genomic_DNA"/>
</dbReference>
<feature type="region of interest" description="Disordered" evidence="7">
    <location>
        <begin position="1"/>
        <end position="28"/>
    </location>
</feature>
<keyword evidence="3" id="KW-0805">Transcription regulation</keyword>
<dbReference type="SMART" id="SM00906">
    <property type="entry name" value="Fungal_trans"/>
    <property type="match status" value="1"/>
</dbReference>
<keyword evidence="10" id="KW-1185">Reference proteome</keyword>
<dbReference type="GO" id="GO:0006351">
    <property type="term" value="P:DNA-templated transcription"/>
    <property type="evidence" value="ECO:0007669"/>
    <property type="project" value="InterPro"/>
</dbReference>
<evidence type="ECO:0000256" key="6">
    <source>
        <dbReference type="ARBA" id="ARBA00023242"/>
    </source>
</evidence>
<keyword evidence="6" id="KW-0539">Nucleus</keyword>
<accession>A0A5N6KTW4</accession>
<comment type="caution">
    <text evidence="9">The sequence shown here is derived from an EMBL/GenBank/DDBJ whole genome shotgun (WGS) entry which is preliminary data.</text>
</comment>
<feature type="compositionally biased region" description="Polar residues" evidence="7">
    <location>
        <begin position="1"/>
        <end position="13"/>
    </location>
</feature>
<dbReference type="InterPro" id="IPR050815">
    <property type="entry name" value="TF_fung"/>
</dbReference>
<dbReference type="InterPro" id="IPR007219">
    <property type="entry name" value="XnlR_reg_dom"/>
</dbReference>
<name>A0A5N6KTW4_9ROSI</name>